<dbReference type="Gene3D" id="3.30.559.10">
    <property type="entry name" value="Chloramphenicol acetyltransferase-like domain"/>
    <property type="match status" value="1"/>
</dbReference>
<accession>A0ABV5YY32</accession>
<name>A0ABV5YY32_9ACTN</name>
<evidence type="ECO:0000256" key="2">
    <source>
        <dbReference type="ARBA" id="ARBA00022450"/>
    </source>
</evidence>
<evidence type="ECO:0000259" key="4">
    <source>
        <dbReference type="PROSITE" id="PS50075"/>
    </source>
</evidence>
<feature type="domain" description="Carrier" evidence="4">
    <location>
        <begin position="538"/>
        <end position="612"/>
    </location>
</feature>
<keyword evidence="2" id="KW-0596">Phosphopantetheine</keyword>
<comment type="caution">
    <text evidence="5">The sequence shown here is derived from an EMBL/GenBank/DDBJ whole genome shotgun (WGS) entry which is preliminary data.</text>
</comment>
<protein>
    <submittedName>
        <fullName evidence="5">Methyltransferase</fullName>
    </submittedName>
</protein>
<dbReference type="RefSeq" id="WP_378213183.1">
    <property type="nucleotide sequence ID" value="NZ_JBHLZP010000877.1"/>
</dbReference>
<dbReference type="InterPro" id="IPR045851">
    <property type="entry name" value="AMP-bd_C_sf"/>
</dbReference>
<dbReference type="PANTHER" id="PTHR45527:SF1">
    <property type="entry name" value="FATTY ACID SYNTHASE"/>
    <property type="match status" value="1"/>
</dbReference>
<dbReference type="SUPFAM" id="SSF56801">
    <property type="entry name" value="Acetyl-CoA synthetase-like"/>
    <property type="match status" value="1"/>
</dbReference>
<keyword evidence="5" id="KW-0489">Methyltransferase</keyword>
<gene>
    <name evidence="5" type="ORF">ACFFNX_48340</name>
</gene>
<dbReference type="InterPro" id="IPR042099">
    <property type="entry name" value="ANL_N_sf"/>
</dbReference>
<dbReference type="InterPro" id="IPR029063">
    <property type="entry name" value="SAM-dependent_MTases_sf"/>
</dbReference>
<dbReference type="InterPro" id="IPR036736">
    <property type="entry name" value="ACP-like_sf"/>
</dbReference>
<feature type="non-terminal residue" evidence="5">
    <location>
        <position position="699"/>
    </location>
</feature>
<dbReference type="Gene3D" id="3.40.50.12780">
    <property type="entry name" value="N-terminal domain of ligase-like"/>
    <property type="match status" value="1"/>
</dbReference>
<dbReference type="Gene3D" id="1.10.1200.10">
    <property type="entry name" value="ACP-like"/>
    <property type="match status" value="1"/>
</dbReference>
<dbReference type="CDD" id="cd02440">
    <property type="entry name" value="AdoMet_MTases"/>
    <property type="match status" value="1"/>
</dbReference>
<dbReference type="SUPFAM" id="SSF52777">
    <property type="entry name" value="CoA-dependent acyltransferases"/>
    <property type="match status" value="1"/>
</dbReference>
<evidence type="ECO:0000256" key="3">
    <source>
        <dbReference type="ARBA" id="ARBA00022553"/>
    </source>
</evidence>
<keyword evidence="6" id="KW-1185">Reference proteome</keyword>
<dbReference type="SUPFAM" id="SSF53335">
    <property type="entry name" value="S-adenosyl-L-methionine-dependent methyltransferases"/>
    <property type="match status" value="1"/>
</dbReference>
<dbReference type="GO" id="GO:0008168">
    <property type="term" value="F:methyltransferase activity"/>
    <property type="evidence" value="ECO:0007669"/>
    <property type="project" value="UniProtKB-KW"/>
</dbReference>
<dbReference type="Gene3D" id="3.40.50.150">
    <property type="entry name" value="Vaccinia Virus protein VP39"/>
    <property type="match status" value="1"/>
</dbReference>
<dbReference type="InterPro" id="IPR013217">
    <property type="entry name" value="Methyltransf_12"/>
</dbReference>
<reference evidence="5 6" key="1">
    <citation type="submission" date="2024-09" db="EMBL/GenBank/DDBJ databases">
        <authorList>
            <person name="Sun Q."/>
            <person name="Mori K."/>
        </authorList>
    </citation>
    <scope>NUCLEOTIDE SEQUENCE [LARGE SCALE GENOMIC DNA]</scope>
    <source>
        <strain evidence="5 6">TBRC 0563</strain>
    </source>
</reference>
<evidence type="ECO:0000256" key="1">
    <source>
        <dbReference type="ARBA" id="ARBA00001957"/>
    </source>
</evidence>
<dbReference type="PANTHER" id="PTHR45527">
    <property type="entry name" value="NONRIBOSOMAL PEPTIDE SYNTHETASE"/>
    <property type="match status" value="1"/>
</dbReference>
<dbReference type="Proteomes" id="UP001589627">
    <property type="component" value="Unassembled WGS sequence"/>
</dbReference>
<dbReference type="Pfam" id="PF13193">
    <property type="entry name" value="AMP-binding_C"/>
    <property type="match status" value="1"/>
</dbReference>
<dbReference type="InterPro" id="IPR023213">
    <property type="entry name" value="CAT-like_dom_sf"/>
</dbReference>
<dbReference type="GO" id="GO:0032259">
    <property type="term" value="P:methylation"/>
    <property type="evidence" value="ECO:0007669"/>
    <property type="project" value="UniProtKB-KW"/>
</dbReference>
<keyword evidence="5" id="KW-0808">Transferase</keyword>
<sequence>MRVLDRAGEPVGVGMTGELHVTGPTVSLGYLGEPELTGAVFTRGADPGARMYRTGDLARRRPDGALEYLGRVDDQVKIRGYRIEPGEIESALTRHPAVGQAAVVVRADRPGDRRLTAYVVPADTAHAAERDKERERAAVAEWQDLHELLYQAGSAERAEENFTGWNSSYDGTPIPLDQMREWRDATVARIAGLRPRHVLEIGVGSGLLLTRLAPGCASYWGLDLSQEAIETLRASVAADPALAGRVELRARPADDLGDLPEGHFDTIVLNSVVQYFPSADYLLDVLRRCAALLAPGGRVFVGDVRNLRLLPHFRAAVEAAGGTGAAGENELLLDPDFFASLPSRLPALASVDLRVKRARHHNELSRYRYDVVLHTVAAPASPAETLRWGAEVDGVGALRARLERPGPVRLTGVPNGRLGPGVDPEEFESLAGERHVFVTWAGDSEGGDLDVLFTTDERADGLYAPAAPRAALANTPDAFRDETSLIKALRVHAARLLPDYMVPAAFVVLPRLPVLTSGKLDRAALPAPDLAGQAGGRPARNAVEATLCTLFAEVLGVPGVGIDDDFFALGGDSIVSIQLVLRARKAGLVCTPRQVIRLRTVAELAAVVTEADRSAPDRPDDGVGEVPFTPILHWLDECGGDVRGFSQSLLLTTPAGLTGPELETILQAVADKHDLLRAVLVRGDGGRAGHLRVRPRGDV</sequence>
<dbReference type="Gene3D" id="3.30.300.30">
    <property type="match status" value="2"/>
</dbReference>
<proteinExistence type="predicted"/>
<dbReference type="EMBL" id="JBHLZP010000877">
    <property type="protein sequence ID" value="MFB9839984.1"/>
    <property type="molecule type" value="Genomic_DNA"/>
</dbReference>
<dbReference type="InterPro" id="IPR025110">
    <property type="entry name" value="AMP-bd_C"/>
</dbReference>
<dbReference type="Pfam" id="PF00550">
    <property type="entry name" value="PP-binding"/>
    <property type="match status" value="1"/>
</dbReference>
<dbReference type="SUPFAM" id="SSF47336">
    <property type="entry name" value="ACP-like"/>
    <property type="match status" value="1"/>
</dbReference>
<dbReference type="InterPro" id="IPR020806">
    <property type="entry name" value="PKS_PP-bd"/>
</dbReference>
<comment type="cofactor">
    <cofactor evidence="1">
        <name>pantetheine 4'-phosphate</name>
        <dbReference type="ChEBI" id="CHEBI:47942"/>
    </cofactor>
</comment>
<dbReference type="SMART" id="SM00823">
    <property type="entry name" value="PKS_PP"/>
    <property type="match status" value="1"/>
</dbReference>
<dbReference type="Pfam" id="PF08242">
    <property type="entry name" value="Methyltransf_12"/>
    <property type="match status" value="1"/>
</dbReference>
<dbReference type="PROSITE" id="PS50075">
    <property type="entry name" value="CARRIER"/>
    <property type="match status" value="1"/>
</dbReference>
<organism evidence="5 6">
    <name type="scientific">Actinoallomurus acaciae</name>
    <dbReference type="NCBI Taxonomy" id="502577"/>
    <lineage>
        <taxon>Bacteria</taxon>
        <taxon>Bacillati</taxon>
        <taxon>Actinomycetota</taxon>
        <taxon>Actinomycetes</taxon>
        <taxon>Streptosporangiales</taxon>
        <taxon>Thermomonosporaceae</taxon>
        <taxon>Actinoallomurus</taxon>
    </lineage>
</organism>
<keyword evidence="3" id="KW-0597">Phosphoprotein</keyword>
<evidence type="ECO:0000313" key="6">
    <source>
        <dbReference type="Proteomes" id="UP001589627"/>
    </source>
</evidence>
<dbReference type="InterPro" id="IPR009081">
    <property type="entry name" value="PP-bd_ACP"/>
</dbReference>
<evidence type="ECO:0000313" key="5">
    <source>
        <dbReference type="EMBL" id="MFB9839984.1"/>
    </source>
</evidence>